<dbReference type="EMBL" id="NDXW01000001">
    <property type="protein sequence ID" value="RDH44411.1"/>
    <property type="molecule type" value="Genomic_DNA"/>
</dbReference>
<accession>A0A4V1INP1</accession>
<gene>
    <name evidence="2" type="ORF">B9G39_13730</name>
</gene>
<dbReference type="AlphaFoldDB" id="A0A4V1INP1"/>
<dbReference type="Gene3D" id="3.40.50.1820">
    <property type="entry name" value="alpha/beta hydrolase"/>
    <property type="match status" value="1"/>
</dbReference>
<evidence type="ECO:0000259" key="1">
    <source>
        <dbReference type="Pfam" id="PF12697"/>
    </source>
</evidence>
<dbReference type="SUPFAM" id="SSF53474">
    <property type="entry name" value="alpha/beta-Hydrolases"/>
    <property type="match status" value="1"/>
</dbReference>
<proteinExistence type="predicted"/>
<dbReference type="InterPro" id="IPR029058">
    <property type="entry name" value="AB_hydrolase_fold"/>
</dbReference>
<evidence type="ECO:0000313" key="2">
    <source>
        <dbReference type="EMBL" id="RDH44411.1"/>
    </source>
</evidence>
<dbReference type="GO" id="GO:0016787">
    <property type="term" value="F:hydrolase activity"/>
    <property type="evidence" value="ECO:0007669"/>
    <property type="project" value="UniProtKB-KW"/>
</dbReference>
<protein>
    <submittedName>
        <fullName evidence="2">Alpha/beta hydrolase</fullName>
    </submittedName>
</protein>
<feature type="domain" description="AB hydrolase-1" evidence="1">
    <location>
        <begin position="80"/>
        <end position="264"/>
    </location>
</feature>
<dbReference type="Pfam" id="PF12697">
    <property type="entry name" value="Abhydrolase_6"/>
    <property type="match status" value="1"/>
</dbReference>
<keyword evidence="2" id="KW-0378">Hydrolase</keyword>
<reference evidence="2 3" key="1">
    <citation type="submission" date="2017-04" db="EMBL/GenBank/DDBJ databases">
        <title>Draft genome sequence of Zooshikella ganghwensis VG4 isolated from Red Sea sediments.</title>
        <authorList>
            <person name="Rehman Z."/>
            <person name="Alam I."/>
            <person name="Kamau A."/>
            <person name="Bajic V."/>
            <person name="Leiknes T."/>
        </authorList>
    </citation>
    <scope>NUCLEOTIDE SEQUENCE [LARGE SCALE GENOMIC DNA]</scope>
    <source>
        <strain evidence="2 3">VG4</strain>
    </source>
</reference>
<comment type="caution">
    <text evidence="2">The sequence shown here is derived from an EMBL/GenBank/DDBJ whole genome shotgun (WGS) entry which is preliminary data.</text>
</comment>
<keyword evidence="3" id="KW-1185">Reference proteome</keyword>
<name>A0A4V1INP1_9GAMM</name>
<organism evidence="2 3">
    <name type="scientific">Zooshikella ganghwensis</name>
    <dbReference type="NCBI Taxonomy" id="202772"/>
    <lineage>
        <taxon>Bacteria</taxon>
        <taxon>Pseudomonadati</taxon>
        <taxon>Pseudomonadota</taxon>
        <taxon>Gammaproteobacteria</taxon>
        <taxon>Oceanospirillales</taxon>
        <taxon>Zooshikellaceae</taxon>
        <taxon>Zooshikella</taxon>
    </lineage>
</organism>
<dbReference type="Proteomes" id="UP000257039">
    <property type="component" value="Unassembled WGS sequence"/>
</dbReference>
<dbReference type="InterPro" id="IPR000073">
    <property type="entry name" value="AB_hydrolase_1"/>
</dbReference>
<evidence type="ECO:0000313" key="3">
    <source>
        <dbReference type="Proteomes" id="UP000257039"/>
    </source>
</evidence>
<dbReference type="RefSeq" id="WP_094787567.1">
    <property type="nucleotide sequence ID" value="NZ_NDXW01000001.1"/>
</dbReference>
<sequence>MTTDNRLSSYQTTYLLPWIIYLTPSLRKLITFVICAVLIPHTYATQEFIQLPINNIKAQHKGYVRVGIFQPKNRSAHGDILFLHGHADRLDNHPTLFNTWTQAGFRVISFDWPSHGLSRTMPIDTFTFDELAAIAILVEKQTAAEKERPLILAGWSFGGLVATRISQQANLHRIFSRPLTALLLITPGIAVHPFSGGDGVARLSTLTNNPNPPVAGPPSPALPIQNPLFAIRLLAAAWQAQQQALPQKLPTFIALAGDQTDWYVNTPKLKHWIKRFPKQHTQVDIWQCPEAKHALDHEPYPVGPYIRNQIIAFLSKQIDKQLVLPTLISPPCVRLNNKIKGDNNS</sequence>